<dbReference type="AlphaFoldDB" id="A0A1E5PX40"/>
<proteinExistence type="predicted"/>
<organism evidence="1 2">
    <name type="scientific">Streptomyces subrutilus</name>
    <dbReference type="NCBI Taxonomy" id="36818"/>
    <lineage>
        <taxon>Bacteria</taxon>
        <taxon>Bacillati</taxon>
        <taxon>Actinomycetota</taxon>
        <taxon>Actinomycetes</taxon>
        <taxon>Kitasatosporales</taxon>
        <taxon>Streptomycetaceae</taxon>
        <taxon>Streptomyces</taxon>
    </lineage>
</organism>
<sequence>MAPDFQRMFAVRWVAANGSSVKHRFFAREHAAADFFERLTDYGKTAGVWTASVTWTQILGGTA</sequence>
<keyword evidence="2" id="KW-1185">Reference proteome</keyword>
<gene>
    <name evidence="1" type="ORF">BGK67_25060</name>
</gene>
<reference evidence="1 2" key="1">
    <citation type="submission" date="2016-08" db="EMBL/GenBank/DDBJ databases">
        <title>The complete genome of Streptomyces subrutilus 10-1-1.</title>
        <authorList>
            <person name="Chen X."/>
        </authorList>
    </citation>
    <scope>NUCLEOTIDE SEQUENCE [LARGE SCALE GENOMIC DNA]</scope>
    <source>
        <strain evidence="1 2">10-1-1</strain>
    </source>
</reference>
<accession>A0A1E5PX40</accession>
<name>A0A1E5PX40_9ACTN</name>
<dbReference type="Proteomes" id="UP000095705">
    <property type="component" value="Unassembled WGS sequence"/>
</dbReference>
<dbReference type="STRING" id="36818.BGK67_25060"/>
<dbReference type="EMBL" id="MEHK01000001">
    <property type="protein sequence ID" value="OEJ34168.1"/>
    <property type="molecule type" value="Genomic_DNA"/>
</dbReference>
<protein>
    <submittedName>
        <fullName evidence="1">Uncharacterized protein</fullName>
    </submittedName>
</protein>
<evidence type="ECO:0000313" key="1">
    <source>
        <dbReference type="EMBL" id="OEJ34168.1"/>
    </source>
</evidence>
<comment type="caution">
    <text evidence="1">The sequence shown here is derived from an EMBL/GenBank/DDBJ whole genome shotgun (WGS) entry which is preliminary data.</text>
</comment>
<evidence type="ECO:0000313" key="2">
    <source>
        <dbReference type="Proteomes" id="UP000095705"/>
    </source>
</evidence>